<dbReference type="EMBL" id="JANIPJ010000013">
    <property type="protein sequence ID" value="MCR2805806.1"/>
    <property type="molecule type" value="Genomic_DNA"/>
</dbReference>
<protein>
    <submittedName>
        <fullName evidence="3">S-layer homology domain-containing protein</fullName>
    </submittedName>
</protein>
<dbReference type="InterPro" id="IPR001119">
    <property type="entry name" value="SLH_dom"/>
</dbReference>
<keyword evidence="1" id="KW-0732">Signal</keyword>
<gene>
    <name evidence="3" type="ORF">NQZ67_18140</name>
</gene>
<feature type="domain" description="SLH" evidence="2">
    <location>
        <begin position="148"/>
        <end position="210"/>
    </location>
</feature>
<proteinExistence type="predicted"/>
<comment type="caution">
    <text evidence="3">The sequence shown here is derived from an EMBL/GenBank/DDBJ whole genome shotgun (WGS) entry which is preliminary data.</text>
</comment>
<dbReference type="AlphaFoldDB" id="A0A9X2SA38"/>
<name>A0A9X2SA38_9BACL</name>
<dbReference type="Pfam" id="PF07554">
    <property type="entry name" value="FIVAR"/>
    <property type="match status" value="3"/>
</dbReference>
<feature type="chain" id="PRO_5040908592" evidence="1">
    <location>
        <begin position="28"/>
        <end position="709"/>
    </location>
</feature>
<evidence type="ECO:0000313" key="4">
    <source>
        <dbReference type="Proteomes" id="UP001141950"/>
    </source>
</evidence>
<sequence length="709" mass="74380">MNLSPGKKLILMTALLATAVSPMSAYAGNTSYTAVPYLNEQTTDAVQRQLLHGDAEGLRLGDVMSRAEFAVMVARIFELDVPEVTTSSFPDVPASHWAVPAIELLKSQGWMIGTGSAFLPESPITREQAAHVLARALGLVEPSMGSGASEPSDLETASDWAKLSLRKAVEAGLLNIEEDGIRPHQTMTREETANLAVFASNLLPLTIEGFEDGRVTLSGLTFETAEDLSGLFDESNSAVLIGSKLTGVIRDGHIKSINELRLLVPGHAPEEGEAEFAGNLVLDGKGAVIAGSVRADADFLTVRNLTVQGDFEVAAGAAHDFYSENVVVEGDTIVNGGDEHTVVFNNVSLGNVGVNKPEVRIQAIGNTKVGEIVVNANATIEADSGVKIPKLTLGEGAKQVEINAPVGTLDVLNSNAKLKLGQNAQIDKVMLPDSISANDIIENFDQIKNKISNINGAPVQQPAYNPPPAPTPQAAVNRTELNFALLTANIARNVTASQYVVVTLPQGAAFNELDQAIAAAEVAKDNESLDQAGVDAAVDALQSATDTFNVFFMKEGLGAAIDSAIALARTASENTGEAPGNYPLSAFGALETALAAANGAKNDPAATVATLDAALDALNRAVTTFRESVVKPAEKTELAIVIAEADRWLAVAGFGSEYISRLTNARNAAAGVNNDPDATQSEVNNAWGHLSNEIIVYRASDPPLGQLEL</sequence>
<dbReference type="InterPro" id="IPR051465">
    <property type="entry name" value="Cell_Envelope_Struct_Comp"/>
</dbReference>
<keyword evidence="4" id="KW-1185">Reference proteome</keyword>
<organism evidence="3 4">
    <name type="scientific">Paenibacillus soyae</name>
    <dbReference type="NCBI Taxonomy" id="2969249"/>
    <lineage>
        <taxon>Bacteria</taxon>
        <taxon>Bacillati</taxon>
        <taxon>Bacillota</taxon>
        <taxon>Bacilli</taxon>
        <taxon>Bacillales</taxon>
        <taxon>Paenibacillaceae</taxon>
        <taxon>Paenibacillus</taxon>
    </lineage>
</organism>
<reference evidence="3" key="1">
    <citation type="submission" date="2022-08" db="EMBL/GenBank/DDBJ databases">
        <title>The genomic sequence of strain Paenibacillus sp. SCIV0701.</title>
        <authorList>
            <person name="Zhao H."/>
        </authorList>
    </citation>
    <scope>NUCLEOTIDE SEQUENCE</scope>
    <source>
        <strain evidence="3">SCIV0701</strain>
    </source>
</reference>
<feature type="signal peptide" evidence="1">
    <location>
        <begin position="1"/>
        <end position="27"/>
    </location>
</feature>
<evidence type="ECO:0000256" key="1">
    <source>
        <dbReference type="SAM" id="SignalP"/>
    </source>
</evidence>
<dbReference type="Proteomes" id="UP001141950">
    <property type="component" value="Unassembled WGS sequence"/>
</dbReference>
<feature type="domain" description="SLH" evidence="2">
    <location>
        <begin position="85"/>
        <end position="147"/>
    </location>
</feature>
<dbReference type="PROSITE" id="PS51272">
    <property type="entry name" value="SLH"/>
    <property type="match status" value="2"/>
</dbReference>
<dbReference type="PANTHER" id="PTHR43308">
    <property type="entry name" value="OUTER MEMBRANE PROTEIN ALPHA-RELATED"/>
    <property type="match status" value="1"/>
</dbReference>
<evidence type="ECO:0000313" key="3">
    <source>
        <dbReference type="EMBL" id="MCR2805806.1"/>
    </source>
</evidence>
<accession>A0A9X2SA38</accession>
<dbReference type="Pfam" id="PF00395">
    <property type="entry name" value="SLH"/>
    <property type="match status" value="2"/>
</dbReference>
<evidence type="ECO:0000259" key="2">
    <source>
        <dbReference type="PROSITE" id="PS51272"/>
    </source>
</evidence>
<dbReference type="Gene3D" id="1.20.1270.90">
    <property type="entry name" value="AF1782-like"/>
    <property type="match status" value="3"/>
</dbReference>
<dbReference type="RefSeq" id="WP_257448665.1">
    <property type="nucleotide sequence ID" value="NZ_JANIPJ010000013.1"/>
</dbReference>